<dbReference type="PATRIC" id="fig|1107882.3.peg.3800"/>
<organism evidence="1 2">
    <name type="scientific">Mesorhizobium alhagi CCNWXJ12-2</name>
    <dbReference type="NCBI Taxonomy" id="1107882"/>
    <lineage>
        <taxon>Bacteria</taxon>
        <taxon>Pseudomonadati</taxon>
        <taxon>Pseudomonadota</taxon>
        <taxon>Alphaproteobacteria</taxon>
        <taxon>Hyphomicrobiales</taxon>
        <taxon>Phyllobacteriaceae</taxon>
        <taxon>Allomesorhizobium</taxon>
    </lineage>
</organism>
<accession>H0HUN5</accession>
<sequence>MQLSLVDKGRVLLGTVLVPTPLSKEKLLAGDSPAAFVDPAGDEDVEAG</sequence>
<dbReference type="AlphaFoldDB" id="H0HUN5"/>
<keyword evidence="2" id="KW-1185">Reference proteome</keyword>
<dbReference type="EMBL" id="AHAM01000159">
    <property type="protein sequence ID" value="EHK55581.1"/>
    <property type="molecule type" value="Genomic_DNA"/>
</dbReference>
<protein>
    <submittedName>
        <fullName evidence="1">Uncharacterized protein</fullName>
    </submittedName>
</protein>
<evidence type="ECO:0000313" key="2">
    <source>
        <dbReference type="Proteomes" id="UP000003250"/>
    </source>
</evidence>
<gene>
    <name evidence="1" type="ORF">MAXJ12_19473</name>
</gene>
<name>H0HUN5_9HYPH</name>
<evidence type="ECO:0000313" key="1">
    <source>
        <dbReference type="EMBL" id="EHK55581.1"/>
    </source>
</evidence>
<dbReference type="Proteomes" id="UP000003250">
    <property type="component" value="Unassembled WGS sequence"/>
</dbReference>
<reference evidence="1 2" key="1">
    <citation type="journal article" date="2012" name="J. Bacteriol.">
        <title>Draft Genome Sequence of Mesorhizobium alhagi CCNWXJ12-2T, a Novel Salt-Resistant Species Isolated from the Desert of Northwestern China.</title>
        <authorList>
            <person name="Zhou M."/>
            <person name="Chen W."/>
            <person name="Chen H."/>
            <person name="Wei G."/>
        </authorList>
    </citation>
    <scope>NUCLEOTIDE SEQUENCE [LARGE SCALE GENOMIC DNA]</scope>
    <source>
        <strain evidence="1 2">CCNWXJ12-2</strain>
    </source>
</reference>
<proteinExistence type="predicted"/>